<evidence type="ECO:0000313" key="1">
    <source>
        <dbReference type="EMBL" id="CAI2371464.1"/>
    </source>
</evidence>
<gene>
    <name evidence="1" type="ORF">ECRASSUSDP1_LOCUS12787</name>
</gene>
<accession>A0AAD1UTH0</accession>
<name>A0AAD1UTH0_EUPCR</name>
<dbReference type="AlphaFoldDB" id="A0AAD1UTH0"/>
<protein>
    <submittedName>
        <fullName evidence="1">Uncharacterized protein</fullName>
    </submittedName>
</protein>
<sequence>MPKLVKKAPKTSLCQNRERYKPNEGITEKEIHDFLIPVCKMNVKPEPCLQLPSGRFLGKFNLNSPACKKFGGSEDTKKKLQSKLREASRVSKIRKIKKIISHKSSIARQESGHSAYLSINNRYSKSAMKYPQKVNFTSLKSYNKKIHENLRKILRSQPCSPCNKSPRKQSGSSLLKKVKLVKYDQELGQSFYCETHKYNLARKMKSLNSSRDSEASASKSKSRLIEKSISVIQRSDYKSRDQRRLRLTSLNSFMSSDSSFQEPGLLSQKVLSSRLFQNGRKFNMSISKMQAIVREKPLKYV</sequence>
<reference evidence="1" key="1">
    <citation type="submission" date="2023-07" db="EMBL/GenBank/DDBJ databases">
        <authorList>
            <consortium name="AG Swart"/>
            <person name="Singh M."/>
            <person name="Singh A."/>
            <person name="Seah K."/>
            <person name="Emmerich C."/>
        </authorList>
    </citation>
    <scope>NUCLEOTIDE SEQUENCE</scope>
    <source>
        <strain evidence="1">DP1</strain>
    </source>
</reference>
<dbReference type="EMBL" id="CAMPGE010012702">
    <property type="protein sequence ID" value="CAI2371464.1"/>
    <property type="molecule type" value="Genomic_DNA"/>
</dbReference>
<keyword evidence="2" id="KW-1185">Reference proteome</keyword>
<comment type="caution">
    <text evidence="1">The sequence shown here is derived from an EMBL/GenBank/DDBJ whole genome shotgun (WGS) entry which is preliminary data.</text>
</comment>
<organism evidence="1 2">
    <name type="scientific">Euplotes crassus</name>
    <dbReference type="NCBI Taxonomy" id="5936"/>
    <lineage>
        <taxon>Eukaryota</taxon>
        <taxon>Sar</taxon>
        <taxon>Alveolata</taxon>
        <taxon>Ciliophora</taxon>
        <taxon>Intramacronucleata</taxon>
        <taxon>Spirotrichea</taxon>
        <taxon>Hypotrichia</taxon>
        <taxon>Euplotida</taxon>
        <taxon>Euplotidae</taxon>
        <taxon>Moneuplotes</taxon>
    </lineage>
</organism>
<dbReference type="Proteomes" id="UP001295684">
    <property type="component" value="Unassembled WGS sequence"/>
</dbReference>
<proteinExistence type="predicted"/>
<evidence type="ECO:0000313" key="2">
    <source>
        <dbReference type="Proteomes" id="UP001295684"/>
    </source>
</evidence>